<name>A0A6A3BN69_HIBSY</name>
<dbReference type="Proteomes" id="UP000436088">
    <property type="component" value="Unassembled WGS sequence"/>
</dbReference>
<evidence type="ECO:0000313" key="14">
    <source>
        <dbReference type="EMBL" id="KAE8716878.1"/>
    </source>
</evidence>
<dbReference type="PANTHER" id="PTHR43200:SF6">
    <property type="entry name" value="3'(2'),5'-BISPHOSPHATE NUCLEOTIDASE"/>
    <property type="match status" value="1"/>
</dbReference>
<dbReference type="CDD" id="cd01641">
    <property type="entry name" value="Bacterial_IMPase_like_1"/>
    <property type="match status" value="1"/>
</dbReference>
<keyword evidence="6 12" id="KW-0479">Metal-binding</keyword>
<dbReference type="NCBIfam" id="TIGR02067">
    <property type="entry name" value="his_9_HisN"/>
    <property type="match status" value="1"/>
</dbReference>
<reference evidence="14" key="1">
    <citation type="submission" date="2019-09" db="EMBL/GenBank/DDBJ databases">
        <title>Draft genome information of white flower Hibiscus syriacus.</title>
        <authorList>
            <person name="Kim Y.-M."/>
        </authorList>
    </citation>
    <scope>NUCLEOTIDE SEQUENCE [LARGE SCALE GENOMIC DNA]</scope>
    <source>
        <strain evidence="14">YM2019G1</strain>
    </source>
</reference>
<evidence type="ECO:0000256" key="3">
    <source>
        <dbReference type="ARBA" id="ARBA00009759"/>
    </source>
</evidence>
<dbReference type="FunFam" id="3.40.190.80:FF:000013">
    <property type="entry name" value="Inositol monophosphatase"/>
    <property type="match status" value="1"/>
</dbReference>
<evidence type="ECO:0000313" key="15">
    <source>
        <dbReference type="Proteomes" id="UP000436088"/>
    </source>
</evidence>
<dbReference type="FunFam" id="3.30.540.10:FF:000021">
    <property type="entry name" value="Inositol monophosphatase"/>
    <property type="match status" value="1"/>
</dbReference>
<comment type="cofactor">
    <cofactor evidence="1 12">
        <name>Mg(2+)</name>
        <dbReference type="ChEBI" id="CHEBI:18420"/>
    </cofactor>
</comment>
<evidence type="ECO:0000256" key="11">
    <source>
        <dbReference type="ARBA" id="ARBA00049158"/>
    </source>
</evidence>
<evidence type="ECO:0000256" key="9">
    <source>
        <dbReference type="ARBA" id="ARBA00023102"/>
    </source>
</evidence>
<evidence type="ECO:0000256" key="10">
    <source>
        <dbReference type="ARBA" id="ARBA00033209"/>
    </source>
</evidence>
<evidence type="ECO:0000256" key="7">
    <source>
        <dbReference type="ARBA" id="ARBA00022801"/>
    </source>
</evidence>
<evidence type="ECO:0000256" key="8">
    <source>
        <dbReference type="ARBA" id="ARBA00022842"/>
    </source>
</evidence>
<comment type="similarity">
    <text evidence="3">Belongs to the inositol monophosphatase superfamily.</text>
</comment>
<evidence type="ECO:0000256" key="4">
    <source>
        <dbReference type="ARBA" id="ARBA00013085"/>
    </source>
</evidence>
<keyword evidence="13" id="KW-0812">Transmembrane</keyword>
<dbReference type="GO" id="GO:0046872">
    <property type="term" value="F:metal ion binding"/>
    <property type="evidence" value="ECO:0007669"/>
    <property type="project" value="UniProtKB-KW"/>
</dbReference>
<feature type="binding site" evidence="12">
    <location>
        <position position="227"/>
    </location>
    <ligand>
        <name>Mg(2+)</name>
        <dbReference type="ChEBI" id="CHEBI:18420"/>
        <label>1</label>
        <note>catalytic</note>
    </ligand>
</feature>
<feature type="binding site" evidence="12">
    <location>
        <position position="103"/>
    </location>
    <ligand>
        <name>Mg(2+)</name>
        <dbReference type="ChEBI" id="CHEBI:18420"/>
        <label>1</label>
        <note>catalytic</note>
    </ligand>
</feature>
<evidence type="ECO:0000256" key="2">
    <source>
        <dbReference type="ARBA" id="ARBA00004970"/>
    </source>
</evidence>
<sequence>MIPHSKLSSHTDPSLLNDTHLDRFVEVGNKLADAAGEVIRSFFRKKFDIIDKEDLSPVTIADQAAEESMISIIMESLPSHAIYGEEKGWRCKEESADYVWVLDPIDGTKSFITGKPVFGTLIALLKNGKPILGIIDQPVLGERWIGISGRATTLNGQEVATRTCTELSRAYLYTTSPHLFSGDANEAFARVRDKVKVPLYGCDCYAYALLASGYVDLVVESGLRPYDFLALIPVIEGAGGVISDWKGNQLHWEASASSQATSFNVVAAGDEKIHRQALDALQWQVVMGIPVDYCYVTPRYHEEPAVITSQEPSLVTPKPRPCPKLFVITLVAFSLLFISIAFTGFFFTYQQSRPPIILIESIAAFNDTISPNNTVNRQLTFILENPNEYASIRYTDLRVSIFDGGKQRFSGVLNDYYQVEKEEGRLKVDVLGSETYWKQHGMAFSLKVDAVVCLKAKYMQKHCETLEANCGDIDIWPMNNVTLDGRCDVNFR</sequence>
<proteinExistence type="inferred from homology"/>
<keyword evidence="7" id="KW-0378">Hydrolase</keyword>
<accession>A0A6A3BN69</accession>
<dbReference type="EMBL" id="VEPZ02000841">
    <property type="protein sequence ID" value="KAE8716878.1"/>
    <property type="molecule type" value="Genomic_DNA"/>
</dbReference>
<comment type="caution">
    <text evidence="14">The sequence shown here is derived from an EMBL/GenBank/DDBJ whole genome shotgun (WGS) entry which is preliminary data.</text>
</comment>
<keyword evidence="5" id="KW-0028">Amino-acid biosynthesis</keyword>
<comment type="pathway">
    <text evidence="2">Amino-acid biosynthesis; L-histidine biosynthesis; L-histidine from 5-phospho-alpha-D-ribose 1-diphosphate: step 8/9.</text>
</comment>
<dbReference type="UniPathway" id="UPA00031">
    <property type="reaction ID" value="UER00013"/>
</dbReference>
<dbReference type="Pfam" id="PF00459">
    <property type="entry name" value="Inositol_P"/>
    <property type="match status" value="1"/>
</dbReference>
<evidence type="ECO:0000256" key="1">
    <source>
        <dbReference type="ARBA" id="ARBA00001946"/>
    </source>
</evidence>
<keyword evidence="8 12" id="KW-0460">Magnesium</keyword>
<dbReference type="GO" id="GO:0004401">
    <property type="term" value="F:histidinol-phosphatase activity"/>
    <property type="evidence" value="ECO:0007669"/>
    <property type="project" value="UniProtKB-EC"/>
</dbReference>
<dbReference type="Gene3D" id="3.40.190.80">
    <property type="match status" value="1"/>
</dbReference>
<dbReference type="PROSITE" id="PS00629">
    <property type="entry name" value="IMP_1"/>
    <property type="match status" value="1"/>
</dbReference>
<feature type="binding site" evidence="12">
    <location>
        <position position="106"/>
    </location>
    <ligand>
        <name>Mg(2+)</name>
        <dbReference type="ChEBI" id="CHEBI:18420"/>
        <label>1</label>
        <note>catalytic</note>
    </ligand>
</feature>
<dbReference type="InterPro" id="IPR020583">
    <property type="entry name" value="Inositol_monoP_metal-BS"/>
</dbReference>
<dbReference type="AlphaFoldDB" id="A0A6A3BN69"/>
<evidence type="ECO:0000256" key="13">
    <source>
        <dbReference type="SAM" id="Phobius"/>
    </source>
</evidence>
<keyword evidence="13" id="KW-0472">Membrane</keyword>
<feature type="binding site" evidence="12">
    <location>
        <position position="85"/>
    </location>
    <ligand>
        <name>Mg(2+)</name>
        <dbReference type="ChEBI" id="CHEBI:18420"/>
        <label>1</label>
        <note>catalytic</note>
    </ligand>
</feature>
<dbReference type="InterPro" id="IPR011809">
    <property type="entry name" value="His_9_proposed"/>
</dbReference>
<comment type="catalytic activity">
    <reaction evidence="11">
        <text>L-histidinol phosphate + H2O = L-histidinol + phosphate</text>
        <dbReference type="Rhea" id="RHEA:14465"/>
        <dbReference type="ChEBI" id="CHEBI:15377"/>
        <dbReference type="ChEBI" id="CHEBI:43474"/>
        <dbReference type="ChEBI" id="CHEBI:57699"/>
        <dbReference type="ChEBI" id="CHEBI:57980"/>
        <dbReference type="EC" id="3.1.3.15"/>
    </reaction>
</comment>
<evidence type="ECO:0000256" key="12">
    <source>
        <dbReference type="PIRSR" id="PIRSR600760-2"/>
    </source>
</evidence>
<keyword evidence="13" id="KW-1133">Transmembrane helix</keyword>
<dbReference type="SUPFAM" id="SSF56655">
    <property type="entry name" value="Carbohydrate phosphatase"/>
    <property type="match status" value="1"/>
</dbReference>
<dbReference type="GO" id="GO:0000105">
    <property type="term" value="P:L-histidine biosynthetic process"/>
    <property type="evidence" value="ECO:0007669"/>
    <property type="project" value="UniProtKB-UniPathway"/>
</dbReference>
<dbReference type="PRINTS" id="PR00377">
    <property type="entry name" value="IMPHPHTASES"/>
</dbReference>
<evidence type="ECO:0000256" key="6">
    <source>
        <dbReference type="ARBA" id="ARBA00022723"/>
    </source>
</evidence>
<protein>
    <recommendedName>
        <fullName evidence="4">histidinol-phosphatase</fullName>
        <ecNumber evidence="4">3.1.3.15</ecNumber>
    </recommendedName>
    <alternativeName>
        <fullName evidence="10">Histidinol-phosphate phosphatase</fullName>
    </alternativeName>
</protein>
<organism evidence="14 15">
    <name type="scientific">Hibiscus syriacus</name>
    <name type="common">Rose of Sharon</name>
    <dbReference type="NCBI Taxonomy" id="106335"/>
    <lineage>
        <taxon>Eukaryota</taxon>
        <taxon>Viridiplantae</taxon>
        <taxon>Streptophyta</taxon>
        <taxon>Embryophyta</taxon>
        <taxon>Tracheophyta</taxon>
        <taxon>Spermatophyta</taxon>
        <taxon>Magnoliopsida</taxon>
        <taxon>eudicotyledons</taxon>
        <taxon>Gunneridae</taxon>
        <taxon>Pentapetalae</taxon>
        <taxon>rosids</taxon>
        <taxon>malvids</taxon>
        <taxon>Malvales</taxon>
        <taxon>Malvaceae</taxon>
        <taxon>Malvoideae</taxon>
        <taxon>Hibiscus</taxon>
    </lineage>
</organism>
<keyword evidence="9" id="KW-0368">Histidine biosynthesis</keyword>
<dbReference type="InterPro" id="IPR000760">
    <property type="entry name" value="Inositol_monophosphatase-like"/>
</dbReference>
<dbReference type="EC" id="3.1.3.15" evidence="4"/>
<feature type="binding site" evidence="12">
    <location>
        <position position="105"/>
    </location>
    <ligand>
        <name>Mg(2+)</name>
        <dbReference type="ChEBI" id="CHEBI:18420"/>
        <label>1</label>
        <note>catalytic</note>
    </ligand>
</feature>
<feature type="transmembrane region" description="Helical" evidence="13">
    <location>
        <begin position="325"/>
        <end position="349"/>
    </location>
</feature>
<dbReference type="Gene3D" id="3.30.540.10">
    <property type="entry name" value="Fructose-1,6-Bisphosphatase, subunit A, domain 1"/>
    <property type="match status" value="1"/>
</dbReference>
<evidence type="ECO:0000256" key="5">
    <source>
        <dbReference type="ARBA" id="ARBA00022605"/>
    </source>
</evidence>
<gene>
    <name evidence="14" type="ORF">F3Y22_tig00110108pilonHSYRG00075</name>
</gene>
<dbReference type="InterPro" id="IPR051090">
    <property type="entry name" value="Inositol_monoP_superfamily"/>
</dbReference>
<dbReference type="PANTHER" id="PTHR43200">
    <property type="entry name" value="PHOSPHATASE"/>
    <property type="match status" value="1"/>
</dbReference>
<keyword evidence="15" id="KW-1185">Reference proteome</keyword>